<organism evidence="2 3">
    <name type="scientific">Filimonas zeae</name>
    <dbReference type="NCBI Taxonomy" id="1737353"/>
    <lineage>
        <taxon>Bacteria</taxon>
        <taxon>Pseudomonadati</taxon>
        <taxon>Bacteroidota</taxon>
        <taxon>Chitinophagia</taxon>
        <taxon>Chitinophagales</taxon>
        <taxon>Chitinophagaceae</taxon>
        <taxon>Filimonas</taxon>
    </lineage>
</organism>
<protein>
    <submittedName>
        <fullName evidence="2">Uncharacterized protein</fullName>
    </submittedName>
</protein>
<keyword evidence="1" id="KW-0812">Transmembrane</keyword>
<sequence length="149" mass="16659">MNQQLTTHQMRRITSYLNRRGIVDEGLILEMTEHVKGLVLLYRNSGTDFDAAFTRAIAAMKARESLTGFPRRAYTCTRADYRDTLLPPALGLMALLILLAGLYLQYYALPFGHLLLITGALVLAVAFLLALSNLVIPVITGRFNEAFLR</sequence>
<name>A0A917N077_9BACT</name>
<keyword evidence="1" id="KW-1133">Transmembrane helix</keyword>
<feature type="transmembrane region" description="Helical" evidence="1">
    <location>
        <begin position="85"/>
        <end position="108"/>
    </location>
</feature>
<proteinExistence type="predicted"/>
<reference evidence="2" key="1">
    <citation type="journal article" date="2014" name="Int. J. Syst. Evol. Microbiol.">
        <title>Complete genome sequence of Corynebacterium casei LMG S-19264T (=DSM 44701T), isolated from a smear-ripened cheese.</title>
        <authorList>
            <consortium name="US DOE Joint Genome Institute (JGI-PGF)"/>
            <person name="Walter F."/>
            <person name="Albersmeier A."/>
            <person name="Kalinowski J."/>
            <person name="Ruckert C."/>
        </authorList>
    </citation>
    <scope>NUCLEOTIDE SEQUENCE</scope>
    <source>
        <strain evidence="2">CGMCC 1.15290</strain>
    </source>
</reference>
<dbReference type="AlphaFoldDB" id="A0A917N077"/>
<comment type="caution">
    <text evidence="2">The sequence shown here is derived from an EMBL/GenBank/DDBJ whole genome shotgun (WGS) entry which is preliminary data.</text>
</comment>
<dbReference type="EMBL" id="BMIB01000005">
    <property type="protein sequence ID" value="GGH79150.1"/>
    <property type="molecule type" value="Genomic_DNA"/>
</dbReference>
<dbReference type="Proteomes" id="UP000627292">
    <property type="component" value="Unassembled WGS sequence"/>
</dbReference>
<keyword evidence="1" id="KW-0472">Membrane</keyword>
<feature type="transmembrane region" description="Helical" evidence="1">
    <location>
        <begin position="114"/>
        <end position="139"/>
    </location>
</feature>
<accession>A0A917N077</accession>
<evidence type="ECO:0000313" key="2">
    <source>
        <dbReference type="EMBL" id="GGH79150.1"/>
    </source>
</evidence>
<keyword evidence="3" id="KW-1185">Reference proteome</keyword>
<evidence type="ECO:0000313" key="3">
    <source>
        <dbReference type="Proteomes" id="UP000627292"/>
    </source>
</evidence>
<evidence type="ECO:0000256" key="1">
    <source>
        <dbReference type="SAM" id="Phobius"/>
    </source>
</evidence>
<gene>
    <name evidence="2" type="ORF">GCM10011379_48080</name>
</gene>
<dbReference type="RefSeq" id="WP_188957291.1">
    <property type="nucleotide sequence ID" value="NZ_BMIB01000005.1"/>
</dbReference>
<reference evidence="2" key="2">
    <citation type="submission" date="2020-09" db="EMBL/GenBank/DDBJ databases">
        <authorList>
            <person name="Sun Q."/>
            <person name="Zhou Y."/>
        </authorList>
    </citation>
    <scope>NUCLEOTIDE SEQUENCE</scope>
    <source>
        <strain evidence="2">CGMCC 1.15290</strain>
    </source>
</reference>